<protein>
    <submittedName>
        <fullName evidence="2">Uncharacterized protein</fullName>
    </submittedName>
</protein>
<proteinExistence type="predicted"/>
<reference evidence="2" key="1">
    <citation type="journal article" date="2020" name="Nat. Commun.">
        <title>Large-scale genome sequencing of mycorrhizal fungi provides insights into the early evolution of symbiotic traits.</title>
        <authorList>
            <person name="Miyauchi S."/>
            <person name="Kiss E."/>
            <person name="Kuo A."/>
            <person name="Drula E."/>
            <person name="Kohler A."/>
            <person name="Sanchez-Garcia M."/>
            <person name="Morin E."/>
            <person name="Andreopoulos B."/>
            <person name="Barry K.W."/>
            <person name="Bonito G."/>
            <person name="Buee M."/>
            <person name="Carver A."/>
            <person name="Chen C."/>
            <person name="Cichocki N."/>
            <person name="Clum A."/>
            <person name="Culley D."/>
            <person name="Crous P.W."/>
            <person name="Fauchery L."/>
            <person name="Girlanda M."/>
            <person name="Hayes R.D."/>
            <person name="Keri Z."/>
            <person name="LaButti K."/>
            <person name="Lipzen A."/>
            <person name="Lombard V."/>
            <person name="Magnuson J."/>
            <person name="Maillard F."/>
            <person name="Murat C."/>
            <person name="Nolan M."/>
            <person name="Ohm R.A."/>
            <person name="Pangilinan J."/>
            <person name="Pereira M.F."/>
            <person name="Perotto S."/>
            <person name="Peter M."/>
            <person name="Pfister S."/>
            <person name="Riley R."/>
            <person name="Sitrit Y."/>
            <person name="Stielow J.B."/>
            <person name="Szollosi G."/>
            <person name="Zifcakova L."/>
            <person name="Stursova M."/>
            <person name="Spatafora J.W."/>
            <person name="Tedersoo L."/>
            <person name="Vaario L.M."/>
            <person name="Yamada A."/>
            <person name="Yan M."/>
            <person name="Wang P."/>
            <person name="Xu J."/>
            <person name="Bruns T."/>
            <person name="Baldrian P."/>
            <person name="Vilgalys R."/>
            <person name="Dunand C."/>
            <person name="Henrissat B."/>
            <person name="Grigoriev I.V."/>
            <person name="Hibbett D."/>
            <person name="Nagy L.G."/>
            <person name="Martin F.M."/>
        </authorList>
    </citation>
    <scope>NUCLEOTIDE SEQUENCE</scope>
    <source>
        <strain evidence="2">UH-Tt-Lm1</strain>
    </source>
</reference>
<dbReference type="Proteomes" id="UP000736335">
    <property type="component" value="Unassembled WGS sequence"/>
</dbReference>
<evidence type="ECO:0000313" key="3">
    <source>
        <dbReference type="Proteomes" id="UP000736335"/>
    </source>
</evidence>
<dbReference type="AlphaFoldDB" id="A0A9P6H4X4"/>
<evidence type="ECO:0000313" key="2">
    <source>
        <dbReference type="EMBL" id="KAF9777625.1"/>
    </source>
</evidence>
<feature type="compositionally biased region" description="Acidic residues" evidence="1">
    <location>
        <begin position="314"/>
        <end position="331"/>
    </location>
</feature>
<dbReference type="EMBL" id="WIUZ02000030">
    <property type="protein sequence ID" value="KAF9777625.1"/>
    <property type="molecule type" value="Genomic_DNA"/>
</dbReference>
<feature type="region of interest" description="Disordered" evidence="1">
    <location>
        <begin position="308"/>
        <end position="331"/>
    </location>
</feature>
<evidence type="ECO:0000256" key="1">
    <source>
        <dbReference type="SAM" id="MobiDB-lite"/>
    </source>
</evidence>
<name>A0A9P6H4X4_9AGAM</name>
<keyword evidence="3" id="KW-1185">Reference proteome</keyword>
<gene>
    <name evidence="2" type="ORF">BJ322DRAFT_1025639</name>
</gene>
<accession>A0A9P6H4X4</accession>
<sequence>MPRVPSHSSNSSRSSGSSGSSHCSSIPSVQENNYNINCLPHACGDRSHPYPTLGSVMDRSATADPNEGFNDLGFRDFIQASRRVSQRKLARIETNPYAEGLLSRGVKFVNKPMESFGSIFKASVTHTSNVGMMLMDEMAYVQGCIDSRKEEMRQLNEWKGMAQDIIHGQEVSIVHNSGEINLLKGELITLKDLIQGLVAKTGELEDDKIRLTHCISELTGEVRDLQRRCNEPEVHVEEEEPMIPSRAESPPARFVVKIGSDEFYQNLGVVHRDTPRPVRRLTPLITVTDYTLPRNQWPVQEFDLYAEFNPDSEPNSDDDLPDYGDLSDVDPNEIRQRNWANEELVRATLEAVQRICQDLDD</sequence>
<feature type="region of interest" description="Disordered" evidence="1">
    <location>
        <begin position="1"/>
        <end position="26"/>
    </location>
</feature>
<reference evidence="2" key="2">
    <citation type="submission" date="2020-11" db="EMBL/GenBank/DDBJ databases">
        <authorList>
            <consortium name="DOE Joint Genome Institute"/>
            <person name="Kuo A."/>
            <person name="Miyauchi S."/>
            <person name="Kiss E."/>
            <person name="Drula E."/>
            <person name="Kohler A."/>
            <person name="Sanchez-Garcia M."/>
            <person name="Andreopoulos B."/>
            <person name="Barry K.W."/>
            <person name="Bonito G."/>
            <person name="Buee M."/>
            <person name="Carver A."/>
            <person name="Chen C."/>
            <person name="Cichocki N."/>
            <person name="Clum A."/>
            <person name="Culley D."/>
            <person name="Crous P.W."/>
            <person name="Fauchery L."/>
            <person name="Girlanda M."/>
            <person name="Hayes R."/>
            <person name="Keri Z."/>
            <person name="Labutti K."/>
            <person name="Lipzen A."/>
            <person name="Lombard V."/>
            <person name="Magnuson J."/>
            <person name="Maillard F."/>
            <person name="Morin E."/>
            <person name="Murat C."/>
            <person name="Nolan M."/>
            <person name="Ohm R."/>
            <person name="Pangilinan J."/>
            <person name="Pereira M."/>
            <person name="Perotto S."/>
            <person name="Peter M."/>
            <person name="Riley R."/>
            <person name="Sitrit Y."/>
            <person name="Stielow B."/>
            <person name="Szollosi G."/>
            <person name="Zifcakova L."/>
            <person name="Stursova M."/>
            <person name="Spatafora J.W."/>
            <person name="Tedersoo L."/>
            <person name="Vaario L.-M."/>
            <person name="Yamada A."/>
            <person name="Yan M."/>
            <person name="Wang P."/>
            <person name="Xu J."/>
            <person name="Bruns T."/>
            <person name="Baldrian P."/>
            <person name="Vilgalys R."/>
            <person name="Henrissat B."/>
            <person name="Grigoriev I.V."/>
            <person name="Hibbett D."/>
            <person name="Nagy L.G."/>
            <person name="Martin F.M."/>
        </authorList>
    </citation>
    <scope>NUCLEOTIDE SEQUENCE</scope>
    <source>
        <strain evidence="2">UH-Tt-Lm1</strain>
    </source>
</reference>
<comment type="caution">
    <text evidence="2">The sequence shown here is derived from an EMBL/GenBank/DDBJ whole genome shotgun (WGS) entry which is preliminary data.</text>
</comment>
<organism evidence="2 3">
    <name type="scientific">Thelephora terrestris</name>
    <dbReference type="NCBI Taxonomy" id="56493"/>
    <lineage>
        <taxon>Eukaryota</taxon>
        <taxon>Fungi</taxon>
        <taxon>Dikarya</taxon>
        <taxon>Basidiomycota</taxon>
        <taxon>Agaricomycotina</taxon>
        <taxon>Agaricomycetes</taxon>
        <taxon>Thelephorales</taxon>
        <taxon>Thelephoraceae</taxon>
        <taxon>Thelephora</taxon>
    </lineage>
</organism>